<evidence type="ECO:0000259" key="4">
    <source>
        <dbReference type="Pfam" id="PF25221"/>
    </source>
</evidence>
<dbReference type="EMBL" id="JRAK01000134">
    <property type="protein sequence ID" value="KGN85133.1"/>
    <property type="molecule type" value="Genomic_DNA"/>
</dbReference>
<feature type="transmembrane region" description="Helical" evidence="1">
    <location>
        <begin position="302"/>
        <end position="325"/>
    </location>
</feature>
<feature type="transmembrane region" description="Helical" evidence="1">
    <location>
        <begin position="337"/>
        <end position="355"/>
    </location>
</feature>
<feature type="transmembrane region" description="Helical" evidence="1">
    <location>
        <begin position="273"/>
        <end position="295"/>
    </location>
</feature>
<keyword evidence="6" id="KW-1185">Reference proteome</keyword>
<keyword evidence="2" id="KW-0732">Signal</keyword>
<dbReference type="InterPro" id="IPR025178">
    <property type="entry name" value="Lnb_N"/>
</dbReference>
<protein>
    <submittedName>
        <fullName evidence="5">Uncharacterized protein</fullName>
    </submittedName>
</protein>
<evidence type="ECO:0000256" key="2">
    <source>
        <dbReference type="SAM" id="SignalP"/>
    </source>
</evidence>
<dbReference type="Pfam" id="PF25221">
    <property type="entry name" value="5TMH_Lnb"/>
    <property type="match status" value="1"/>
</dbReference>
<proteinExistence type="predicted"/>
<feature type="domain" description="Lnb N-terminal periplasmic" evidence="3">
    <location>
        <begin position="43"/>
        <end position="177"/>
    </location>
</feature>
<evidence type="ECO:0000259" key="3">
    <source>
        <dbReference type="Pfam" id="PF13387"/>
    </source>
</evidence>
<feature type="chain" id="PRO_5001987177" evidence="2">
    <location>
        <begin position="33"/>
        <end position="415"/>
    </location>
</feature>
<keyword evidence="1" id="KW-1133">Transmembrane helix</keyword>
<keyword evidence="1" id="KW-0812">Transmembrane</keyword>
<evidence type="ECO:0000256" key="1">
    <source>
        <dbReference type="SAM" id="Phobius"/>
    </source>
</evidence>
<feature type="transmembrane region" description="Helical" evidence="1">
    <location>
        <begin position="362"/>
        <end position="382"/>
    </location>
</feature>
<dbReference type="RefSeq" id="WP_039426298.1">
    <property type="nucleotide sequence ID" value="NZ_JRAK01000134.1"/>
</dbReference>
<feature type="domain" description="Lnb-like transmembrane" evidence="4">
    <location>
        <begin position="270"/>
        <end position="407"/>
    </location>
</feature>
<keyword evidence="1" id="KW-0472">Membrane</keyword>
<dbReference type="Pfam" id="PF13387">
    <property type="entry name" value="Lnb_N"/>
    <property type="match status" value="1"/>
</dbReference>
<dbReference type="AlphaFoldDB" id="A0A0A2F292"/>
<name>A0A0A2F292_9PORP</name>
<organism evidence="5 6">
    <name type="scientific">Porphyromonas gulae</name>
    <dbReference type="NCBI Taxonomy" id="111105"/>
    <lineage>
        <taxon>Bacteria</taxon>
        <taxon>Pseudomonadati</taxon>
        <taxon>Bacteroidota</taxon>
        <taxon>Bacteroidia</taxon>
        <taxon>Bacteroidales</taxon>
        <taxon>Porphyromonadaceae</taxon>
        <taxon>Porphyromonas</taxon>
    </lineage>
</organism>
<evidence type="ECO:0000313" key="5">
    <source>
        <dbReference type="EMBL" id="KGN85133.1"/>
    </source>
</evidence>
<feature type="transmembrane region" description="Helical" evidence="1">
    <location>
        <begin position="388"/>
        <end position="406"/>
    </location>
</feature>
<gene>
    <name evidence="5" type="ORF">HR15_10110</name>
</gene>
<dbReference type="Proteomes" id="UP000030146">
    <property type="component" value="Unassembled WGS sequence"/>
</dbReference>
<feature type="signal peptide" evidence="2">
    <location>
        <begin position="1"/>
        <end position="32"/>
    </location>
</feature>
<evidence type="ECO:0000313" key="6">
    <source>
        <dbReference type="Proteomes" id="UP000030146"/>
    </source>
</evidence>
<sequence>MAKKYLSTLKVSAGLFSVILTVLLGSGLPANAQTDSTEMKDQGLQMSLLISSPSTEAVYTRYGHVAFRILNLVQGTDIAYNYGMFDYNEPNFMLRFVRGETDYYVEALYTSYYAEEYLRSGRGIVELVLNLTQEEIEKAEQYLTWNIRPENKRYRYNIFYDNCATRLIEIIKETTGATLQIPHEGEERKWRQLIDECCTDAPWVKFGIDLALGAETDTYANPEEQLFLPNRMLDLLPHTTLLYPNGRSTPLIRDTKEWFPAKLASMEPAEEGWPTPLLASIALLIVSIAVAVWDVRRKDICYLYDSVLLTIMGLSGCVIFILSFFSEHPHTNPNYNLFLLHPLHLLIGLPLTAVPRFHRAGFVYHFINFAELSLIGLAIWFLPQQVVLPLYVSGIALWLLSARWILVNRWKKNVR</sequence>
<dbReference type="InterPro" id="IPR057436">
    <property type="entry name" value="5TMH_Lnb"/>
</dbReference>
<comment type="caution">
    <text evidence="5">The sequence shown here is derived from an EMBL/GenBank/DDBJ whole genome shotgun (WGS) entry which is preliminary data.</text>
</comment>
<reference evidence="5 6" key="1">
    <citation type="submission" date="2014-08" db="EMBL/GenBank/DDBJ databases">
        <title>Porphyromonas gulae strain:COT-052_OH3439 Genome sequencing.</title>
        <authorList>
            <person name="Wallis C."/>
            <person name="Deusch O."/>
            <person name="O'Flynn C."/>
            <person name="Davis I."/>
            <person name="Jospin G."/>
            <person name="Darling A.E."/>
            <person name="Coil D.A."/>
            <person name="Alexiev A."/>
            <person name="Horsfall A."/>
            <person name="Kirkwood N."/>
            <person name="Harris S."/>
            <person name="Eisen J.A."/>
        </authorList>
    </citation>
    <scope>NUCLEOTIDE SEQUENCE [LARGE SCALE GENOMIC DNA]</scope>
    <source>
        <strain evidence="6">COT-052 OH3439</strain>
    </source>
</reference>
<accession>A0A0A2F292</accession>